<keyword evidence="3" id="KW-0723">Serine/threonine-protein kinase</keyword>
<dbReference type="PANTHER" id="PTHR22984:SF25">
    <property type="entry name" value="PROTEIN KINASE DOMAIN-CONTAINING PROTEIN"/>
    <property type="match status" value="1"/>
</dbReference>
<dbReference type="Pfam" id="PF00069">
    <property type="entry name" value="Pkinase"/>
    <property type="match status" value="1"/>
</dbReference>
<organism evidence="12 13">
    <name type="scientific">Batrachochytrium salamandrivorans</name>
    <dbReference type="NCBI Taxonomy" id="1357716"/>
    <lineage>
        <taxon>Eukaryota</taxon>
        <taxon>Fungi</taxon>
        <taxon>Fungi incertae sedis</taxon>
        <taxon>Chytridiomycota</taxon>
        <taxon>Chytridiomycota incertae sedis</taxon>
        <taxon>Chytridiomycetes</taxon>
        <taxon>Rhizophydiales</taxon>
        <taxon>Rhizophydiales incertae sedis</taxon>
        <taxon>Batrachochytrium</taxon>
    </lineage>
</organism>
<keyword evidence="13" id="KW-1185">Reference proteome</keyword>
<evidence type="ECO:0000256" key="8">
    <source>
        <dbReference type="ARBA" id="ARBA00047899"/>
    </source>
</evidence>
<protein>
    <recommendedName>
        <fullName evidence="2">non-specific serine/threonine protein kinase</fullName>
        <ecNumber evidence="2">2.7.11.1</ecNumber>
    </recommendedName>
</protein>
<evidence type="ECO:0000256" key="9">
    <source>
        <dbReference type="ARBA" id="ARBA00048679"/>
    </source>
</evidence>
<dbReference type="Gene3D" id="1.10.510.10">
    <property type="entry name" value="Transferase(Phosphotransferase) domain 1"/>
    <property type="match status" value="1"/>
</dbReference>
<gene>
    <name evidence="12" type="ORF">BASA50_005006</name>
</gene>
<dbReference type="Proteomes" id="UP001648503">
    <property type="component" value="Unassembled WGS sequence"/>
</dbReference>
<comment type="catalytic activity">
    <reaction evidence="8">
        <text>L-threonyl-[protein] + ATP = O-phospho-L-threonyl-[protein] + ADP + H(+)</text>
        <dbReference type="Rhea" id="RHEA:46608"/>
        <dbReference type="Rhea" id="RHEA-COMP:11060"/>
        <dbReference type="Rhea" id="RHEA-COMP:11605"/>
        <dbReference type="ChEBI" id="CHEBI:15378"/>
        <dbReference type="ChEBI" id="CHEBI:30013"/>
        <dbReference type="ChEBI" id="CHEBI:30616"/>
        <dbReference type="ChEBI" id="CHEBI:61977"/>
        <dbReference type="ChEBI" id="CHEBI:456216"/>
        <dbReference type="EC" id="2.7.11.1"/>
    </reaction>
</comment>
<evidence type="ECO:0000256" key="3">
    <source>
        <dbReference type="ARBA" id="ARBA00022527"/>
    </source>
</evidence>
<evidence type="ECO:0000256" key="1">
    <source>
        <dbReference type="ARBA" id="ARBA00004340"/>
    </source>
</evidence>
<evidence type="ECO:0000313" key="13">
    <source>
        <dbReference type="Proteomes" id="UP001648503"/>
    </source>
</evidence>
<dbReference type="PROSITE" id="PS50011">
    <property type="entry name" value="PROTEIN_KINASE_DOM"/>
    <property type="match status" value="1"/>
</dbReference>
<dbReference type="PANTHER" id="PTHR22984">
    <property type="entry name" value="SERINE/THREONINE-PROTEIN KINASE PIM"/>
    <property type="match status" value="1"/>
</dbReference>
<name>A0ABQ8FGZ1_9FUNG</name>
<dbReference type="EMBL" id="JAFCIX010000205">
    <property type="protein sequence ID" value="KAH6596600.1"/>
    <property type="molecule type" value="Genomic_DNA"/>
</dbReference>
<feature type="region of interest" description="Disordered" evidence="10">
    <location>
        <begin position="92"/>
        <end position="115"/>
    </location>
</feature>
<evidence type="ECO:0000256" key="4">
    <source>
        <dbReference type="ARBA" id="ARBA00022679"/>
    </source>
</evidence>
<dbReference type="EC" id="2.7.11.1" evidence="2"/>
<evidence type="ECO:0000313" key="12">
    <source>
        <dbReference type="EMBL" id="KAH6596600.1"/>
    </source>
</evidence>
<evidence type="ECO:0000256" key="6">
    <source>
        <dbReference type="ARBA" id="ARBA00022777"/>
    </source>
</evidence>
<dbReference type="InterPro" id="IPR051138">
    <property type="entry name" value="PIM_Ser/Thr_kinase"/>
</dbReference>
<keyword evidence="6" id="KW-0418">Kinase</keyword>
<feature type="domain" description="Protein kinase" evidence="11">
    <location>
        <begin position="153"/>
        <end position="446"/>
    </location>
</feature>
<sequence length="447" mass="51071">MFDPLLWVLHHFITHYAGQTTQGGTNDGDGANQASDSKQDTDLPLRVYPIYLSKALWGTETPDRNGASSSTDIQPEEKCGGLRWLRNLFGSCPQHQSQPEPQPSTSHDSSQPDEMPLPAYFQVRKFQYYTYFWITNQYPEFTKDEAMYFASEYSPKKKLGQGRYGAVYLATKNSNGMEVAYKSIPKPDVRKYTLESTIPHICHLRNPLVRSEEPSFAQCMSSRPPNLSVPYELALQMYLSRPGYDNPYVPGIIDYIVLKNEYIVVMEYLDESWVTLSNYLMERKHLDVIKERNIIREIVNGMKYLKQYGILHDDVHDKNVMYNKETGGIKLIDFGMSNVLPGWEAGKSLPLKSPDPPSTFSDYKAGDDELESMQTFGRLLYMILTGKSPYIEDLNHEAIKRKTILPDPDPSKFELQVLGQRLTTALVNLDSDQVPSIEAILEHPFFD</sequence>
<keyword evidence="7" id="KW-0067">ATP-binding</keyword>
<evidence type="ECO:0000256" key="5">
    <source>
        <dbReference type="ARBA" id="ARBA00022741"/>
    </source>
</evidence>
<keyword evidence="4" id="KW-0808">Transferase</keyword>
<dbReference type="InterPro" id="IPR000719">
    <property type="entry name" value="Prot_kinase_dom"/>
</dbReference>
<dbReference type="SUPFAM" id="SSF56112">
    <property type="entry name" value="Protein kinase-like (PK-like)"/>
    <property type="match status" value="1"/>
</dbReference>
<comment type="caution">
    <text evidence="12">The sequence shown here is derived from an EMBL/GenBank/DDBJ whole genome shotgun (WGS) entry which is preliminary data.</text>
</comment>
<evidence type="ECO:0000256" key="7">
    <source>
        <dbReference type="ARBA" id="ARBA00022840"/>
    </source>
</evidence>
<evidence type="ECO:0000256" key="10">
    <source>
        <dbReference type="SAM" id="MobiDB-lite"/>
    </source>
</evidence>
<comment type="catalytic activity">
    <reaction evidence="9">
        <text>L-seryl-[protein] + ATP = O-phospho-L-seryl-[protein] + ADP + H(+)</text>
        <dbReference type="Rhea" id="RHEA:17989"/>
        <dbReference type="Rhea" id="RHEA-COMP:9863"/>
        <dbReference type="Rhea" id="RHEA-COMP:11604"/>
        <dbReference type="ChEBI" id="CHEBI:15378"/>
        <dbReference type="ChEBI" id="CHEBI:29999"/>
        <dbReference type="ChEBI" id="CHEBI:30616"/>
        <dbReference type="ChEBI" id="CHEBI:83421"/>
        <dbReference type="ChEBI" id="CHEBI:456216"/>
        <dbReference type="EC" id="2.7.11.1"/>
    </reaction>
</comment>
<feature type="compositionally biased region" description="Low complexity" evidence="10">
    <location>
        <begin position="92"/>
        <end position="106"/>
    </location>
</feature>
<proteinExistence type="predicted"/>
<reference evidence="12 13" key="1">
    <citation type="submission" date="2021-02" db="EMBL/GenBank/DDBJ databases">
        <title>Variation within the Batrachochytrium salamandrivorans European outbreak.</title>
        <authorList>
            <person name="Kelly M."/>
            <person name="Pasmans F."/>
            <person name="Shea T.P."/>
            <person name="Munoz J.F."/>
            <person name="Carranza S."/>
            <person name="Cuomo C.A."/>
            <person name="Martel A."/>
        </authorList>
    </citation>
    <scope>NUCLEOTIDE SEQUENCE [LARGE SCALE GENOMIC DNA]</scope>
    <source>
        <strain evidence="12 13">AMFP18/2</strain>
    </source>
</reference>
<evidence type="ECO:0000259" key="11">
    <source>
        <dbReference type="PROSITE" id="PS50011"/>
    </source>
</evidence>
<accession>A0ABQ8FGZ1</accession>
<dbReference type="Gene3D" id="3.30.200.20">
    <property type="entry name" value="Phosphorylase Kinase, domain 1"/>
    <property type="match status" value="1"/>
</dbReference>
<keyword evidence="5" id="KW-0547">Nucleotide-binding</keyword>
<comment type="subcellular location">
    <subcellularLocation>
        <location evidence="1">Host cell</location>
    </subcellularLocation>
</comment>
<evidence type="ECO:0000256" key="2">
    <source>
        <dbReference type="ARBA" id="ARBA00012513"/>
    </source>
</evidence>
<dbReference type="InterPro" id="IPR011009">
    <property type="entry name" value="Kinase-like_dom_sf"/>
</dbReference>